<reference evidence="9" key="1">
    <citation type="submission" date="2020-05" db="EMBL/GenBank/DDBJ databases">
        <authorList>
            <person name="Chiriac C."/>
            <person name="Salcher M."/>
            <person name="Ghai R."/>
            <person name="Kavagutti S V."/>
        </authorList>
    </citation>
    <scope>NUCLEOTIDE SEQUENCE</scope>
</reference>
<proteinExistence type="predicted"/>
<feature type="domain" description="AMP-dependent synthetase/ligase" evidence="5">
    <location>
        <begin position="39"/>
        <end position="443"/>
    </location>
</feature>
<evidence type="ECO:0000256" key="3">
    <source>
        <dbReference type="ARBA" id="ARBA00023098"/>
    </source>
</evidence>
<dbReference type="Gene3D" id="3.40.50.12780">
    <property type="entry name" value="N-terminal domain of ligase-like"/>
    <property type="match status" value="1"/>
</dbReference>
<evidence type="ECO:0000313" key="6">
    <source>
        <dbReference type="EMBL" id="CAB4540854.1"/>
    </source>
</evidence>
<dbReference type="GO" id="GO:0005783">
    <property type="term" value="C:endoplasmic reticulum"/>
    <property type="evidence" value="ECO:0007669"/>
    <property type="project" value="TreeGrafter"/>
</dbReference>
<evidence type="ECO:0000256" key="2">
    <source>
        <dbReference type="ARBA" id="ARBA00022832"/>
    </source>
</evidence>
<dbReference type="AlphaFoldDB" id="A0A6J6M5T0"/>
<dbReference type="PANTHER" id="PTHR43272">
    <property type="entry name" value="LONG-CHAIN-FATTY-ACID--COA LIGASE"/>
    <property type="match status" value="1"/>
</dbReference>
<evidence type="ECO:0000313" key="7">
    <source>
        <dbReference type="EMBL" id="CAB4572724.1"/>
    </source>
</evidence>
<evidence type="ECO:0000259" key="5">
    <source>
        <dbReference type="Pfam" id="PF00501"/>
    </source>
</evidence>
<dbReference type="InterPro" id="IPR000873">
    <property type="entry name" value="AMP-dep_synth/lig_dom"/>
</dbReference>
<evidence type="ECO:0000256" key="1">
    <source>
        <dbReference type="ARBA" id="ARBA00022598"/>
    </source>
</evidence>
<dbReference type="EMBL" id="CAEZXE010000008">
    <property type="protein sequence ID" value="CAB4668085.1"/>
    <property type="molecule type" value="Genomic_DNA"/>
</dbReference>
<evidence type="ECO:0000313" key="8">
    <source>
        <dbReference type="EMBL" id="CAB4641702.1"/>
    </source>
</evidence>
<dbReference type="GO" id="GO:0016020">
    <property type="term" value="C:membrane"/>
    <property type="evidence" value="ECO:0007669"/>
    <property type="project" value="TreeGrafter"/>
</dbReference>
<name>A0A6J6M5T0_9ZZZZ</name>
<dbReference type="SUPFAM" id="SSF56801">
    <property type="entry name" value="Acetyl-CoA synthetase-like"/>
    <property type="match status" value="1"/>
</dbReference>
<dbReference type="PANTHER" id="PTHR43272:SF32">
    <property type="entry name" value="AMP-DEPENDENT SYNTHETASE_LIGASE DOMAIN-CONTAINING PROTEIN"/>
    <property type="match status" value="1"/>
</dbReference>
<sequence length="627" mass="68103">MSTARVISPQFTRDDHPADVAARIDRLIAGRTIPAEFLATARSRRDQIALRWSEGTNWNEMTWSTYLERVARVAGGLATLGVGPGDRLVLLLPNCPEFHIIDLAIMSIGATPISLYATASSEQIDHIVQDSGAFLAIAFDDNAVERLWSSNVVRELNMQIVIVHPSDTTTRHIDLAQLESSDPVDLNDRIAQIDPESEATIIYTSGTTGPPKGVLLSHQNILWATESLRLALGDKDLAGKRIVSYLPMAHIAERSTSHYSAVSSGYEVTTCADATQLAEQLEKVRPHLLFGVPRIWEKMCAGVEQILDADPERRASFDDAIRSATDILSRITLGTATADDIATLEFLDAVAFAPVRDALGLNELEIAVSGAAPIPVDTIEWFRAIGIPLTEIYGMSESAGPIAWTSSLVKAGTIGPAIPGSEIRLAEDGEILFRGGNVFVGYLGLEDATAETIDADGWLHTGDVGELDAAGNLRVVDRKKELIVTSGGKNISPANLEAALRTVPLIAQACVVGDGRPYVAALLTLDQESSAQWAERRHLAVVDPFRLSEQPELIAEIEEAVDNVMQQFSNPERVKRILILPDEWTVDSALLTPTLKLRRKQIVERYASEIENLYAKDPSDTNKGSAS</sequence>
<evidence type="ECO:0000313" key="9">
    <source>
        <dbReference type="EMBL" id="CAB4668085.1"/>
    </source>
</evidence>
<dbReference type="EMBL" id="CAEZVV010000031">
    <property type="protein sequence ID" value="CAB4641702.1"/>
    <property type="molecule type" value="Genomic_DNA"/>
</dbReference>
<dbReference type="Pfam" id="PF00501">
    <property type="entry name" value="AMP-binding"/>
    <property type="match status" value="1"/>
</dbReference>
<protein>
    <submittedName>
        <fullName evidence="9">Unannotated protein</fullName>
    </submittedName>
</protein>
<dbReference type="InterPro" id="IPR042099">
    <property type="entry name" value="ANL_N_sf"/>
</dbReference>
<dbReference type="InterPro" id="IPR020845">
    <property type="entry name" value="AMP-binding_CS"/>
</dbReference>
<dbReference type="GO" id="GO:0004467">
    <property type="term" value="F:long-chain fatty acid-CoA ligase activity"/>
    <property type="evidence" value="ECO:0007669"/>
    <property type="project" value="UniProtKB-EC"/>
</dbReference>
<dbReference type="EMBL" id="CAEZTR010000026">
    <property type="protein sequence ID" value="CAB4572724.1"/>
    <property type="molecule type" value="Genomic_DNA"/>
</dbReference>
<dbReference type="EMBL" id="CAEZSU010000011">
    <property type="protein sequence ID" value="CAB4540854.1"/>
    <property type="molecule type" value="Genomic_DNA"/>
</dbReference>
<gene>
    <name evidence="6" type="ORF">UFOPK1495_00184</name>
    <name evidence="7" type="ORF">UFOPK1711_00616</name>
    <name evidence="8" type="ORF">UFOPK2143_00712</name>
    <name evidence="9" type="ORF">UFOPK2350_00174</name>
</gene>
<keyword evidence="1" id="KW-0436">Ligase</keyword>
<keyword evidence="2" id="KW-0276">Fatty acid metabolism</keyword>
<dbReference type="Pfam" id="PF23562">
    <property type="entry name" value="AMP-binding_C_3"/>
    <property type="match status" value="1"/>
</dbReference>
<dbReference type="Gene3D" id="3.30.300.30">
    <property type="match status" value="1"/>
</dbReference>
<comment type="catalytic activity">
    <reaction evidence="4">
        <text>a long-chain fatty acid + ATP + CoA = a long-chain fatty acyl-CoA + AMP + diphosphate</text>
        <dbReference type="Rhea" id="RHEA:15421"/>
        <dbReference type="ChEBI" id="CHEBI:30616"/>
        <dbReference type="ChEBI" id="CHEBI:33019"/>
        <dbReference type="ChEBI" id="CHEBI:57287"/>
        <dbReference type="ChEBI" id="CHEBI:57560"/>
        <dbReference type="ChEBI" id="CHEBI:83139"/>
        <dbReference type="ChEBI" id="CHEBI:456215"/>
        <dbReference type="EC" id="6.2.1.3"/>
    </reaction>
    <physiologicalReaction direction="left-to-right" evidence="4">
        <dbReference type="Rhea" id="RHEA:15422"/>
    </physiologicalReaction>
</comment>
<evidence type="ECO:0000256" key="4">
    <source>
        <dbReference type="ARBA" id="ARBA00024484"/>
    </source>
</evidence>
<dbReference type="PROSITE" id="PS00455">
    <property type="entry name" value="AMP_BINDING"/>
    <property type="match status" value="1"/>
</dbReference>
<dbReference type="InterPro" id="IPR045851">
    <property type="entry name" value="AMP-bd_C_sf"/>
</dbReference>
<organism evidence="9">
    <name type="scientific">freshwater metagenome</name>
    <dbReference type="NCBI Taxonomy" id="449393"/>
    <lineage>
        <taxon>unclassified sequences</taxon>
        <taxon>metagenomes</taxon>
        <taxon>ecological metagenomes</taxon>
    </lineage>
</organism>
<accession>A0A6J6M5T0</accession>
<dbReference type="CDD" id="cd05907">
    <property type="entry name" value="VL_LC_FACS_like"/>
    <property type="match status" value="1"/>
</dbReference>
<keyword evidence="3" id="KW-0443">Lipid metabolism</keyword>